<comment type="caution">
    <text evidence="2">The sequence shown here is derived from an EMBL/GenBank/DDBJ whole genome shotgun (WGS) entry which is preliminary data.</text>
</comment>
<feature type="compositionally biased region" description="Low complexity" evidence="1">
    <location>
        <begin position="141"/>
        <end position="168"/>
    </location>
</feature>
<name>A0ABQ3R4P8_STRRR</name>
<organism evidence="2 3">
    <name type="scientific">Streptomyces rubradiris</name>
    <name type="common">Streptomyces achromogenes subsp. rubradiris</name>
    <dbReference type="NCBI Taxonomy" id="285531"/>
    <lineage>
        <taxon>Bacteria</taxon>
        <taxon>Bacillati</taxon>
        <taxon>Actinomycetota</taxon>
        <taxon>Actinomycetes</taxon>
        <taxon>Kitasatosporales</taxon>
        <taxon>Streptomycetaceae</taxon>
        <taxon>Streptomyces</taxon>
    </lineage>
</organism>
<protein>
    <recommendedName>
        <fullName evidence="4">Transposase</fullName>
    </recommendedName>
</protein>
<sequence length="213" mass="22199">MKIKQARAGVAPPAFCGVPRPHLGELIEELAPRWEARCASARHERRRGARRRQAGAGPKYELVLADRLLATLVHLRTVLTHEAPGVVYEEGSSTLGRATSEIRPLLAERGFATPDRSGPLLHILEDAFAYAAAENFTLRMTAPGPKSGAPGPTGSAGGPSSPASAGRTPPRPPRSVITRPAPCGPARCVPAGCTTRPVCAPRASPGSSACSPA</sequence>
<evidence type="ECO:0008006" key="4">
    <source>
        <dbReference type="Google" id="ProtNLM"/>
    </source>
</evidence>
<evidence type="ECO:0000313" key="3">
    <source>
        <dbReference type="Proteomes" id="UP000646738"/>
    </source>
</evidence>
<gene>
    <name evidence="2" type="ORF">Srubr_06860</name>
</gene>
<dbReference type="EMBL" id="BNEA01000001">
    <property type="protein sequence ID" value="GHI50840.1"/>
    <property type="molecule type" value="Genomic_DNA"/>
</dbReference>
<feature type="region of interest" description="Disordered" evidence="1">
    <location>
        <begin position="141"/>
        <end position="185"/>
    </location>
</feature>
<evidence type="ECO:0000256" key="1">
    <source>
        <dbReference type="SAM" id="MobiDB-lite"/>
    </source>
</evidence>
<dbReference type="Proteomes" id="UP000646738">
    <property type="component" value="Unassembled WGS sequence"/>
</dbReference>
<keyword evidence="3" id="KW-1185">Reference proteome</keyword>
<reference evidence="3" key="1">
    <citation type="submission" date="2023-07" db="EMBL/GenBank/DDBJ databases">
        <title>Whole genome shotgun sequence of Streptomyces achromogenes subsp. rubradiris NBRC 14000.</title>
        <authorList>
            <person name="Komaki H."/>
            <person name="Tamura T."/>
        </authorList>
    </citation>
    <scope>NUCLEOTIDE SEQUENCE [LARGE SCALE GENOMIC DNA]</scope>
    <source>
        <strain evidence="3">NBRC 14000</strain>
    </source>
</reference>
<proteinExistence type="predicted"/>
<evidence type="ECO:0000313" key="2">
    <source>
        <dbReference type="EMBL" id="GHI50840.1"/>
    </source>
</evidence>
<accession>A0ABQ3R4P8</accession>